<dbReference type="EMBL" id="CAXAMN010003925">
    <property type="protein sequence ID" value="CAK9006909.1"/>
    <property type="molecule type" value="Genomic_DNA"/>
</dbReference>
<evidence type="ECO:0000256" key="4">
    <source>
        <dbReference type="ARBA" id="ARBA00022989"/>
    </source>
</evidence>
<dbReference type="Proteomes" id="UP001642484">
    <property type="component" value="Unassembled WGS sequence"/>
</dbReference>
<feature type="transmembrane region" description="Helical" evidence="7">
    <location>
        <begin position="253"/>
        <end position="271"/>
    </location>
</feature>
<evidence type="ECO:0000256" key="7">
    <source>
        <dbReference type="SAM" id="Phobius"/>
    </source>
</evidence>
<feature type="compositionally biased region" description="Acidic residues" evidence="6">
    <location>
        <begin position="125"/>
        <end position="138"/>
    </location>
</feature>
<feature type="region of interest" description="Disordered" evidence="6">
    <location>
        <begin position="50"/>
        <end position="88"/>
    </location>
</feature>
<keyword evidence="5 7" id="KW-0472">Membrane</keyword>
<protein>
    <recommendedName>
        <fullName evidence="8">EF-hand domain-containing protein</fullName>
    </recommendedName>
</protein>
<feature type="compositionally biased region" description="Basic and acidic residues" evidence="6">
    <location>
        <begin position="139"/>
        <end position="154"/>
    </location>
</feature>
<dbReference type="InterPro" id="IPR005821">
    <property type="entry name" value="Ion_trans_dom"/>
</dbReference>
<feature type="compositionally biased region" description="Basic residues" evidence="6">
    <location>
        <begin position="156"/>
        <end position="170"/>
    </location>
</feature>
<keyword evidence="4 7" id="KW-1133">Transmembrane helix</keyword>
<dbReference type="Gene3D" id="1.10.287.70">
    <property type="match status" value="1"/>
</dbReference>
<dbReference type="PANTHER" id="PTHR10037:SF230">
    <property type="entry name" value="CA[2+]-CHANNEL PROTEIN ALPHA[[1]] SUBUNIT T, ISOFORM F"/>
    <property type="match status" value="1"/>
</dbReference>
<keyword evidence="3" id="KW-0106">Calcium</keyword>
<dbReference type="Gene3D" id="1.10.238.10">
    <property type="entry name" value="EF-hand"/>
    <property type="match status" value="1"/>
</dbReference>
<dbReference type="InterPro" id="IPR027359">
    <property type="entry name" value="Volt_channel_dom_sf"/>
</dbReference>
<accession>A0ABP0IXY0</accession>
<dbReference type="Gene3D" id="1.20.120.350">
    <property type="entry name" value="Voltage-gated potassium channels. Chain C"/>
    <property type="match status" value="1"/>
</dbReference>
<dbReference type="SUPFAM" id="SSF47473">
    <property type="entry name" value="EF-hand"/>
    <property type="match status" value="1"/>
</dbReference>
<dbReference type="PROSITE" id="PS50222">
    <property type="entry name" value="EF_HAND_2"/>
    <property type="match status" value="1"/>
</dbReference>
<evidence type="ECO:0000313" key="9">
    <source>
        <dbReference type="EMBL" id="CAK9006909.1"/>
    </source>
</evidence>
<keyword evidence="2 7" id="KW-0812">Transmembrane</keyword>
<evidence type="ECO:0000256" key="3">
    <source>
        <dbReference type="ARBA" id="ARBA00022837"/>
    </source>
</evidence>
<evidence type="ECO:0000256" key="2">
    <source>
        <dbReference type="ARBA" id="ARBA00022692"/>
    </source>
</evidence>
<feature type="transmembrane region" description="Helical" evidence="7">
    <location>
        <begin position="214"/>
        <end position="233"/>
    </location>
</feature>
<feature type="domain" description="EF-hand" evidence="8">
    <location>
        <begin position="499"/>
        <end position="534"/>
    </location>
</feature>
<feature type="region of interest" description="Disordered" evidence="6">
    <location>
        <begin position="114"/>
        <end position="170"/>
    </location>
</feature>
<organism evidence="9 10">
    <name type="scientific">Durusdinium trenchii</name>
    <dbReference type="NCBI Taxonomy" id="1381693"/>
    <lineage>
        <taxon>Eukaryota</taxon>
        <taxon>Sar</taxon>
        <taxon>Alveolata</taxon>
        <taxon>Dinophyceae</taxon>
        <taxon>Suessiales</taxon>
        <taxon>Symbiodiniaceae</taxon>
        <taxon>Durusdinium</taxon>
    </lineage>
</organism>
<keyword evidence="10" id="KW-1185">Reference proteome</keyword>
<dbReference type="InterPro" id="IPR011992">
    <property type="entry name" value="EF-hand-dom_pair"/>
</dbReference>
<evidence type="ECO:0000256" key="1">
    <source>
        <dbReference type="ARBA" id="ARBA00004141"/>
    </source>
</evidence>
<dbReference type="SUPFAM" id="SSF81324">
    <property type="entry name" value="Voltage-gated potassium channels"/>
    <property type="match status" value="1"/>
</dbReference>
<comment type="subcellular location">
    <subcellularLocation>
        <location evidence="1">Membrane</location>
        <topology evidence="1">Multi-pass membrane protein</topology>
    </subcellularLocation>
</comment>
<sequence length="651" mass="72755">MVSFCKKAELEADESPLEQELQSLRKTMEHGFALQLSILQDLRHQMTAPRVKRLARPSMESTARLSVESESVPSPSSPSPSSPSMSSLIDGDARSSIFSRNVSVNNSLFRLDSRTSAVSQHGPVEEEEEYTEDESEEVEEKRQKAEETVKESPSLKRAKNKKKRDSSRHSFVRRALEAHQERATSEAVRLARLREKKSSKTGGRSAWRIKLDKVISSTTASNVIMMVIMLNVILLGVEVDVSTDLGQDDIPKWFGWVNSVIVLFFVFEVILKCVAQGLEEYWCGPEASWNIMDAIIIAVSLVETGIDIWAQMMSADSGSVTNSSQLRLVRSIRLARALRGVRVVRLFRYVSALRTLALCIVSTVGSLIWTLVLLVLLWYTFGVLQTQLVSDHCRDAAIEITGNPNAKPLCPSDYRHWRTVSDSMLTLFMSITGGLSWEDALSPLRNASPVAVIFMVVYIVMTVFAVLNVVTGVFCNTAIESANADKDIAVIKQLQKHSSHVEALRKIFEEIDADSLDVVSIHDLEEAMQQQKLSSFLESMGISTEARQEEAKNYTLDPAEKAAHDVWTLFMIMDHDQTGLVNLEEFVSGCLQGRGPAKSIQLVKMSYENKVTRQALKKVGMEIRRLTVDLSDLRRRNGMPESILPRTANNS</sequence>
<gene>
    <name evidence="9" type="ORF">CCMP2556_LOCUS8621</name>
</gene>
<evidence type="ECO:0000259" key="8">
    <source>
        <dbReference type="PROSITE" id="PS50222"/>
    </source>
</evidence>
<dbReference type="PROSITE" id="PS00018">
    <property type="entry name" value="EF_HAND_1"/>
    <property type="match status" value="1"/>
</dbReference>
<dbReference type="Pfam" id="PF00520">
    <property type="entry name" value="Ion_trans"/>
    <property type="match status" value="1"/>
</dbReference>
<dbReference type="InterPro" id="IPR018247">
    <property type="entry name" value="EF_Hand_1_Ca_BS"/>
</dbReference>
<dbReference type="InterPro" id="IPR043203">
    <property type="entry name" value="VGCC_Ca_Na"/>
</dbReference>
<reference evidence="9 10" key="1">
    <citation type="submission" date="2024-02" db="EMBL/GenBank/DDBJ databases">
        <authorList>
            <person name="Chen Y."/>
            <person name="Shah S."/>
            <person name="Dougan E. K."/>
            <person name="Thang M."/>
            <person name="Chan C."/>
        </authorList>
    </citation>
    <scope>NUCLEOTIDE SEQUENCE [LARGE SCALE GENOMIC DNA]</scope>
</reference>
<dbReference type="PANTHER" id="PTHR10037">
    <property type="entry name" value="VOLTAGE-GATED CATION CHANNEL CALCIUM AND SODIUM"/>
    <property type="match status" value="1"/>
</dbReference>
<evidence type="ECO:0000256" key="6">
    <source>
        <dbReference type="SAM" id="MobiDB-lite"/>
    </source>
</evidence>
<evidence type="ECO:0000256" key="5">
    <source>
        <dbReference type="ARBA" id="ARBA00023136"/>
    </source>
</evidence>
<evidence type="ECO:0000313" key="10">
    <source>
        <dbReference type="Proteomes" id="UP001642484"/>
    </source>
</evidence>
<feature type="transmembrane region" description="Helical" evidence="7">
    <location>
        <begin position="449"/>
        <end position="474"/>
    </location>
</feature>
<feature type="transmembrane region" description="Helical" evidence="7">
    <location>
        <begin position="355"/>
        <end position="381"/>
    </location>
</feature>
<proteinExistence type="predicted"/>
<comment type="caution">
    <text evidence="9">The sequence shown here is derived from an EMBL/GenBank/DDBJ whole genome shotgun (WGS) entry which is preliminary data.</text>
</comment>
<dbReference type="InterPro" id="IPR002048">
    <property type="entry name" value="EF_hand_dom"/>
</dbReference>
<name>A0ABP0IXY0_9DINO</name>